<proteinExistence type="predicted"/>
<organism evidence="1 2">
    <name type="scientific">Gracilinema caldarium (strain ATCC 51460 / DSM 7334 / H1)</name>
    <name type="common">Treponema caldarium</name>
    <dbReference type="NCBI Taxonomy" id="744872"/>
    <lineage>
        <taxon>Bacteria</taxon>
        <taxon>Pseudomonadati</taxon>
        <taxon>Spirochaetota</taxon>
        <taxon>Spirochaetia</taxon>
        <taxon>Spirochaetales</taxon>
        <taxon>Breznakiellaceae</taxon>
        <taxon>Gracilinema</taxon>
    </lineage>
</organism>
<dbReference type="HOGENOM" id="CLU_181382_0_0_12"/>
<dbReference type="STRING" id="744872.Spica_0563"/>
<evidence type="ECO:0008006" key="3">
    <source>
        <dbReference type="Google" id="ProtNLM"/>
    </source>
</evidence>
<dbReference type="eggNOG" id="ENOG5033GY0">
    <property type="taxonomic scope" value="Bacteria"/>
</dbReference>
<name>F8F179_GRAC1</name>
<reference evidence="2" key="1">
    <citation type="journal article" date="2013" name="Stand. Genomic Sci.">
        <title>Genome sequence of the thermophilic fresh-water bacterium Spirochaeta caldaria type strain (H1(T)), reclassification of Spirochaeta caldaria, Spirochaeta stenostrepta, and Spirochaeta zuelzerae in the genus Treponema as Treponema caldaria comb. nov., Treponema stenostrepta comb. nov., and Treponema zuelzerae comb. nov., and emendation of the genus Treponema.</title>
        <authorList>
            <person name="Abt B."/>
            <person name="Goker M."/>
            <person name="Scheuner C."/>
            <person name="Han C."/>
            <person name="Lu M."/>
            <person name="Misra M."/>
            <person name="Lapidus A."/>
            <person name="Nolan M."/>
            <person name="Lucas S."/>
            <person name="Hammon N."/>
            <person name="Deshpande S."/>
            <person name="Cheng J.F."/>
            <person name="Tapia R."/>
            <person name="Goodwin L.A."/>
            <person name="Pitluck S."/>
            <person name="Liolios K."/>
            <person name="Pagani I."/>
            <person name="Ivanova N."/>
            <person name="Mavromatis K."/>
            <person name="Mikhailova N."/>
            <person name="Huntemann M."/>
            <person name="Pati A."/>
            <person name="Chen A."/>
            <person name="Palaniappan K."/>
            <person name="Land M."/>
            <person name="Hauser L."/>
            <person name="Jeffries C.D."/>
            <person name="Rohde M."/>
            <person name="Spring S."/>
            <person name="Gronow S."/>
            <person name="Detter J.C."/>
            <person name="Bristow J."/>
            <person name="Eisen J.A."/>
            <person name="Markowitz V."/>
            <person name="Hugenholtz P."/>
            <person name="Kyrpides N.C."/>
            <person name="Woyke T."/>
            <person name="Klenk H.P."/>
        </authorList>
    </citation>
    <scope>NUCLEOTIDE SEQUENCE</scope>
    <source>
        <strain evidence="2">ATCC 51460 / DSM 7334 / H1</strain>
    </source>
</reference>
<dbReference type="KEGG" id="scd:Spica_0563"/>
<dbReference type="OrthoDB" id="27260at2"/>
<dbReference type="Proteomes" id="UP000000503">
    <property type="component" value="Chromosome"/>
</dbReference>
<gene>
    <name evidence="1" type="ordered locus">Spica_0563</name>
</gene>
<accession>F8F179</accession>
<protein>
    <recommendedName>
        <fullName evidence="3">Antitoxin</fullName>
    </recommendedName>
</protein>
<dbReference type="RefSeq" id="WP_013968035.1">
    <property type="nucleotide sequence ID" value="NC_015732.1"/>
</dbReference>
<sequence length="82" mass="9384">MKSITIHGIDADLDKKITQKASEIGLSQNQTVKLLLQSTLNSDKKALKKESFSELFGKWTPEEKEEFEKNISDLETINQTDW</sequence>
<evidence type="ECO:0000313" key="1">
    <source>
        <dbReference type="EMBL" id="AEJ18723.1"/>
    </source>
</evidence>
<dbReference type="AlphaFoldDB" id="F8F179"/>
<evidence type="ECO:0000313" key="2">
    <source>
        <dbReference type="Proteomes" id="UP000000503"/>
    </source>
</evidence>
<dbReference type="EMBL" id="CP002868">
    <property type="protein sequence ID" value="AEJ18723.1"/>
    <property type="molecule type" value="Genomic_DNA"/>
</dbReference>
<keyword evidence="2" id="KW-1185">Reference proteome</keyword>